<dbReference type="CDD" id="cd00397">
    <property type="entry name" value="DNA_BRE_C"/>
    <property type="match status" value="1"/>
</dbReference>
<dbReference type="SUPFAM" id="SSF56349">
    <property type="entry name" value="DNA breaking-rejoining enzymes"/>
    <property type="match status" value="2"/>
</dbReference>
<dbReference type="Proteomes" id="UP000317998">
    <property type="component" value="Unassembled WGS sequence"/>
</dbReference>
<comment type="caution">
    <text evidence="7">The sequence shown here is derived from an EMBL/GenBank/DDBJ whole genome shotgun (WGS) entry which is preliminary data.</text>
</comment>
<dbReference type="PROSITE" id="PS51900">
    <property type="entry name" value="CB"/>
    <property type="match status" value="2"/>
</dbReference>
<evidence type="ECO:0000259" key="6">
    <source>
        <dbReference type="PROSITE" id="PS51900"/>
    </source>
</evidence>
<keyword evidence="8" id="KW-1185">Reference proteome</keyword>
<dbReference type="Pfam" id="PF00589">
    <property type="entry name" value="Phage_integrase"/>
    <property type="match status" value="1"/>
</dbReference>
<protein>
    <submittedName>
        <fullName evidence="7">Site-specific recombinase XerD</fullName>
    </submittedName>
</protein>
<reference evidence="7 8" key="1">
    <citation type="submission" date="2019-06" db="EMBL/GenBank/DDBJ databases">
        <title>Sequencing the genomes of 1000 actinobacteria strains.</title>
        <authorList>
            <person name="Klenk H.-P."/>
        </authorList>
    </citation>
    <scope>NUCLEOTIDE SEQUENCE [LARGE SCALE GENOMIC DNA]</scope>
    <source>
        <strain evidence="7 8">DSM 26477</strain>
    </source>
</reference>
<accession>A0A542YL14</accession>
<feature type="domain" description="Core-binding (CB)" evidence="6">
    <location>
        <begin position="1"/>
        <end position="85"/>
    </location>
</feature>
<comment type="similarity">
    <text evidence="1">Belongs to the 'phage' integrase family.</text>
</comment>
<evidence type="ECO:0000313" key="8">
    <source>
        <dbReference type="Proteomes" id="UP000317998"/>
    </source>
</evidence>
<dbReference type="Gene3D" id="1.10.150.130">
    <property type="match status" value="1"/>
</dbReference>
<evidence type="ECO:0000256" key="3">
    <source>
        <dbReference type="ARBA" id="ARBA00023172"/>
    </source>
</evidence>
<proteinExistence type="inferred from homology"/>
<sequence length="375" mass="42194">MTYTSEDRWSDAIAAFATAQRAARYAEGTVETRLKHLTRFADSIGMSPWRVTYEDIRGWLDRTTSNRSTMLSLRTSIRAFYRWATASGRTVDDPSAEPSYVTQQTPVPEAWRPELDAFRAYLRSIGLPRTTVSVRMAQLNRFARDNASLAPLDATFDDLIEWMSGKRWSPETRRAHRSALRTFYAWAVESGRIESSPAAKLPVVRRGTHLPRPALEEEYKKALAFSSPRERVALVLAAELGLRRMEVAQVHSKDLMNRNGEWTLTVHGKGAHQRYLPLAPNHVTMLRALPGGYVLPGQDHGHISPGHIGKLISRLLPAGVTMHALRHRFATRIYAVDRDVFAVQQLLGHASPATTQVYVRIEEGSMRRLVDAVAS</sequence>
<keyword evidence="3" id="KW-0233">DNA recombination</keyword>
<keyword evidence="2 4" id="KW-0238">DNA-binding</keyword>
<dbReference type="InterPro" id="IPR002104">
    <property type="entry name" value="Integrase_catalytic"/>
</dbReference>
<dbReference type="InterPro" id="IPR010998">
    <property type="entry name" value="Integrase_recombinase_N"/>
</dbReference>
<evidence type="ECO:0000259" key="5">
    <source>
        <dbReference type="PROSITE" id="PS51898"/>
    </source>
</evidence>
<dbReference type="InterPro" id="IPR013762">
    <property type="entry name" value="Integrase-like_cat_sf"/>
</dbReference>
<dbReference type="InterPro" id="IPR011010">
    <property type="entry name" value="DNA_brk_join_enz"/>
</dbReference>
<dbReference type="RefSeq" id="WP_141880856.1">
    <property type="nucleotide sequence ID" value="NZ_VFOM01000001.1"/>
</dbReference>
<dbReference type="PANTHER" id="PTHR30349:SF64">
    <property type="entry name" value="PROPHAGE INTEGRASE INTD-RELATED"/>
    <property type="match status" value="1"/>
</dbReference>
<dbReference type="PANTHER" id="PTHR30349">
    <property type="entry name" value="PHAGE INTEGRASE-RELATED"/>
    <property type="match status" value="1"/>
</dbReference>
<name>A0A542YL14_9MICO</name>
<gene>
    <name evidence="7" type="ORF">FB562_1888</name>
</gene>
<dbReference type="InterPro" id="IPR050090">
    <property type="entry name" value="Tyrosine_recombinase_XerCD"/>
</dbReference>
<dbReference type="Gene3D" id="1.10.443.10">
    <property type="entry name" value="Intergrase catalytic core"/>
    <property type="match status" value="1"/>
</dbReference>
<evidence type="ECO:0000256" key="1">
    <source>
        <dbReference type="ARBA" id="ARBA00008857"/>
    </source>
</evidence>
<dbReference type="EMBL" id="VFOM01000001">
    <property type="protein sequence ID" value="TQL48782.1"/>
    <property type="molecule type" value="Genomic_DNA"/>
</dbReference>
<dbReference type="PROSITE" id="PS51898">
    <property type="entry name" value="TYR_RECOMBINASE"/>
    <property type="match status" value="1"/>
</dbReference>
<evidence type="ECO:0000256" key="4">
    <source>
        <dbReference type="PROSITE-ProRule" id="PRU01248"/>
    </source>
</evidence>
<dbReference type="GO" id="GO:0003677">
    <property type="term" value="F:DNA binding"/>
    <property type="evidence" value="ECO:0007669"/>
    <property type="project" value="UniProtKB-UniRule"/>
</dbReference>
<evidence type="ECO:0000313" key="7">
    <source>
        <dbReference type="EMBL" id="TQL48782.1"/>
    </source>
</evidence>
<feature type="domain" description="Tyr recombinase" evidence="5">
    <location>
        <begin position="209"/>
        <end position="371"/>
    </location>
</feature>
<dbReference type="GO" id="GO:0015074">
    <property type="term" value="P:DNA integration"/>
    <property type="evidence" value="ECO:0007669"/>
    <property type="project" value="InterPro"/>
</dbReference>
<organism evidence="7 8">
    <name type="scientific">Homoserinimonas aerilata</name>
    <dbReference type="NCBI Taxonomy" id="1162970"/>
    <lineage>
        <taxon>Bacteria</taxon>
        <taxon>Bacillati</taxon>
        <taxon>Actinomycetota</taxon>
        <taxon>Actinomycetes</taxon>
        <taxon>Micrococcales</taxon>
        <taxon>Microbacteriaceae</taxon>
        <taxon>Homoserinimonas</taxon>
    </lineage>
</organism>
<dbReference type="GO" id="GO:0006310">
    <property type="term" value="P:DNA recombination"/>
    <property type="evidence" value="ECO:0007669"/>
    <property type="project" value="UniProtKB-KW"/>
</dbReference>
<dbReference type="InterPro" id="IPR044068">
    <property type="entry name" value="CB"/>
</dbReference>
<dbReference type="AlphaFoldDB" id="A0A542YL14"/>
<evidence type="ECO:0000256" key="2">
    <source>
        <dbReference type="ARBA" id="ARBA00023125"/>
    </source>
</evidence>
<dbReference type="OrthoDB" id="1822491at2"/>
<feature type="domain" description="Core-binding (CB)" evidence="6">
    <location>
        <begin position="109"/>
        <end position="188"/>
    </location>
</feature>